<organism evidence="1 2">
    <name type="scientific">Candidatus Berkelbacteria bacterium Athens1014_28</name>
    <dbReference type="NCBI Taxonomy" id="2017145"/>
    <lineage>
        <taxon>Bacteria</taxon>
        <taxon>Candidatus Berkelbacteria</taxon>
    </lineage>
</organism>
<accession>A0A554LN92</accession>
<comment type="caution">
    <text evidence="1">The sequence shown here is derived from an EMBL/GenBank/DDBJ whole genome shotgun (WGS) entry which is preliminary data.</text>
</comment>
<gene>
    <name evidence="1" type="ORF">Athens101428_313</name>
</gene>
<proteinExistence type="predicted"/>
<protein>
    <submittedName>
        <fullName evidence="1">Uncharacterized protein</fullName>
    </submittedName>
</protein>
<evidence type="ECO:0000313" key="1">
    <source>
        <dbReference type="EMBL" id="TSC94327.1"/>
    </source>
</evidence>
<evidence type="ECO:0000313" key="2">
    <source>
        <dbReference type="Proteomes" id="UP000316495"/>
    </source>
</evidence>
<dbReference type="AlphaFoldDB" id="A0A554LN92"/>
<dbReference type="Proteomes" id="UP000316495">
    <property type="component" value="Unassembled WGS sequence"/>
</dbReference>
<sequence length="60" mass="6637">ITIKDEIFNNGASKYFSKPISGSFSAIPTAVTPTYDSQQISWTFTPTSVEETLKYSITVQ</sequence>
<name>A0A554LN92_9BACT</name>
<dbReference type="EMBL" id="VMGN01000015">
    <property type="protein sequence ID" value="TSC94327.1"/>
    <property type="molecule type" value="Genomic_DNA"/>
</dbReference>
<feature type="non-terminal residue" evidence="1">
    <location>
        <position position="1"/>
    </location>
</feature>
<reference evidence="1 2" key="1">
    <citation type="submission" date="2017-07" db="EMBL/GenBank/DDBJ databases">
        <title>Mechanisms for carbon and nitrogen cycling indicate functional differentiation within the Candidate Phyla Radiation.</title>
        <authorList>
            <person name="Danczak R.E."/>
            <person name="Johnston M.D."/>
            <person name="Kenah C."/>
            <person name="Slattery M."/>
            <person name="Wrighton K.C."/>
            <person name="Wilkins M.J."/>
        </authorList>
    </citation>
    <scope>NUCLEOTIDE SEQUENCE [LARGE SCALE GENOMIC DNA]</scope>
    <source>
        <strain evidence="1">Athens1014_28</strain>
    </source>
</reference>